<reference evidence="5 6" key="1">
    <citation type="submission" date="2021-05" db="EMBL/GenBank/DDBJ databases">
        <title>Shewanella sp. JM162201.</title>
        <authorList>
            <person name="Xu S."/>
            <person name="Li A."/>
        </authorList>
    </citation>
    <scope>NUCLEOTIDE SEQUENCE [LARGE SCALE GENOMIC DNA]</scope>
    <source>
        <strain evidence="5 6">JM162201</strain>
    </source>
</reference>
<dbReference type="Pfam" id="PF25876">
    <property type="entry name" value="HH_MFP_RND"/>
    <property type="match status" value="1"/>
</dbReference>
<dbReference type="PANTHER" id="PTHR30469">
    <property type="entry name" value="MULTIDRUG RESISTANCE PROTEIN MDTA"/>
    <property type="match status" value="1"/>
</dbReference>
<dbReference type="Gene3D" id="1.10.287.470">
    <property type="entry name" value="Helix hairpin bin"/>
    <property type="match status" value="1"/>
</dbReference>
<feature type="signal peptide" evidence="2">
    <location>
        <begin position="1"/>
        <end position="25"/>
    </location>
</feature>
<feature type="chain" id="PRO_5046739364" evidence="2">
    <location>
        <begin position="26"/>
        <end position="365"/>
    </location>
</feature>
<proteinExistence type="inferred from homology"/>
<dbReference type="Pfam" id="PF25917">
    <property type="entry name" value="BSH_RND"/>
    <property type="match status" value="1"/>
</dbReference>
<dbReference type="Gene3D" id="2.40.420.20">
    <property type="match status" value="1"/>
</dbReference>
<name>A0ABS5V3D4_9GAMM</name>
<feature type="domain" description="Multidrug resistance protein MdtA-like barrel-sandwich hybrid" evidence="4">
    <location>
        <begin position="76"/>
        <end position="193"/>
    </location>
</feature>
<dbReference type="InterPro" id="IPR006143">
    <property type="entry name" value="RND_pump_MFP"/>
</dbReference>
<evidence type="ECO:0000259" key="3">
    <source>
        <dbReference type="Pfam" id="PF25876"/>
    </source>
</evidence>
<comment type="similarity">
    <text evidence="1">Belongs to the membrane fusion protein (MFP) (TC 8.A.1) family.</text>
</comment>
<evidence type="ECO:0000256" key="1">
    <source>
        <dbReference type="ARBA" id="ARBA00009477"/>
    </source>
</evidence>
<evidence type="ECO:0000259" key="4">
    <source>
        <dbReference type="Pfam" id="PF25917"/>
    </source>
</evidence>
<protein>
    <submittedName>
        <fullName evidence="5">Efflux RND transporter periplasmic adaptor subunit</fullName>
    </submittedName>
</protein>
<keyword evidence="6" id="KW-1185">Reference proteome</keyword>
<dbReference type="InterPro" id="IPR058624">
    <property type="entry name" value="MdtA-like_HH"/>
</dbReference>
<evidence type="ECO:0000313" key="5">
    <source>
        <dbReference type="EMBL" id="MBT1444326.1"/>
    </source>
</evidence>
<sequence>MTRFRLPAQLWVALLLGFLSSAASAEVKAQVNKESHHGNHKEVPRPVKLTQISLGDGMSQRLLPGEVRAAERAGLSFRVGGEIQQINVRPGEEVKAGQVLALLDPALYEQQLEVARAQYELARVLYQRNLSLVEQGVVSRNDFDKSKSNHDVAKAALDKAEVELAYTRLLAPYDGVISKRDKRQFEYVRAQETVLGIRTENQIDVSFQLPEQFIGAIQRYQASTGKVLPPEVRFDSRDAWFPARLKEMSTVADSATGSYTVIVTLPMPEDLNVLPGMSASVRVLLPAQGLSGNTPVPAGAVVTAADKTYVFRWLPDDNRVEKVAVVIQDGKLVSGLNDGDFLVIAGADELKDGQAAVRWVKERGL</sequence>
<dbReference type="InterPro" id="IPR058625">
    <property type="entry name" value="MdtA-like_BSH"/>
</dbReference>
<accession>A0ABS5V3D4</accession>
<evidence type="ECO:0000256" key="2">
    <source>
        <dbReference type="SAM" id="SignalP"/>
    </source>
</evidence>
<dbReference type="Gene3D" id="2.40.30.170">
    <property type="match status" value="1"/>
</dbReference>
<dbReference type="Proteomes" id="UP001195903">
    <property type="component" value="Unassembled WGS sequence"/>
</dbReference>
<gene>
    <name evidence="5" type="ORF">KJI95_07275</name>
</gene>
<evidence type="ECO:0000313" key="6">
    <source>
        <dbReference type="Proteomes" id="UP001195903"/>
    </source>
</evidence>
<dbReference type="PANTHER" id="PTHR30469:SF20">
    <property type="entry name" value="EFFLUX RND TRANSPORTER PERIPLASMIC ADAPTOR SUBUNIT"/>
    <property type="match status" value="1"/>
</dbReference>
<dbReference type="Gene3D" id="2.40.50.100">
    <property type="match status" value="1"/>
</dbReference>
<organism evidence="5 6">
    <name type="scientific">Shewanella jiangmenensis</name>
    <dbReference type="NCBI Taxonomy" id="2837387"/>
    <lineage>
        <taxon>Bacteria</taxon>
        <taxon>Pseudomonadati</taxon>
        <taxon>Pseudomonadota</taxon>
        <taxon>Gammaproteobacteria</taxon>
        <taxon>Alteromonadales</taxon>
        <taxon>Shewanellaceae</taxon>
        <taxon>Shewanella</taxon>
    </lineage>
</organism>
<dbReference type="SUPFAM" id="SSF111369">
    <property type="entry name" value="HlyD-like secretion proteins"/>
    <property type="match status" value="1"/>
</dbReference>
<dbReference type="EMBL" id="JAHEPS010000002">
    <property type="protein sequence ID" value="MBT1444326.1"/>
    <property type="molecule type" value="Genomic_DNA"/>
</dbReference>
<keyword evidence="2" id="KW-0732">Signal</keyword>
<feature type="domain" description="Multidrug resistance protein MdtA-like alpha-helical hairpin" evidence="3">
    <location>
        <begin position="108"/>
        <end position="167"/>
    </location>
</feature>
<comment type="caution">
    <text evidence="5">The sequence shown here is derived from an EMBL/GenBank/DDBJ whole genome shotgun (WGS) entry which is preliminary data.</text>
</comment>
<dbReference type="NCBIfam" id="TIGR01730">
    <property type="entry name" value="RND_mfp"/>
    <property type="match status" value="1"/>
</dbReference>